<sequence>MAIRDWSRAKITFLIGLPVFLVIAVPMVVLAYRSEPPRVSGDCVHVDQALRHWMAVLPRIQLGMAEAGDTNLLPDVVAAARSVRGEAEAIQDPALRSTVTTLADDLDRVSSGSSSSPPKSFPDQDFVGGLQNSMSTGHALKLACPAAVNDPLPTQ</sequence>
<organism evidence="3 4">
    <name type="scientific">Mycolicibacterium sediminis</name>
    <dbReference type="NCBI Taxonomy" id="1286180"/>
    <lineage>
        <taxon>Bacteria</taxon>
        <taxon>Bacillati</taxon>
        <taxon>Actinomycetota</taxon>
        <taxon>Actinomycetes</taxon>
        <taxon>Mycobacteriales</taxon>
        <taxon>Mycobacteriaceae</taxon>
        <taxon>Mycolicibacterium</taxon>
    </lineage>
</organism>
<keyword evidence="2" id="KW-1133">Transmembrane helix</keyword>
<evidence type="ECO:0000256" key="2">
    <source>
        <dbReference type="SAM" id="Phobius"/>
    </source>
</evidence>
<reference evidence="3 4" key="1">
    <citation type="journal article" date="2019" name="Emerg. Microbes Infect.">
        <title>Comprehensive subspecies identification of 175 nontuberculous mycobacteria species based on 7547 genomic profiles.</title>
        <authorList>
            <person name="Matsumoto Y."/>
            <person name="Kinjo T."/>
            <person name="Motooka D."/>
            <person name="Nabeya D."/>
            <person name="Jung N."/>
            <person name="Uechi K."/>
            <person name="Horii T."/>
            <person name="Iida T."/>
            <person name="Fujita J."/>
            <person name="Nakamura S."/>
        </authorList>
    </citation>
    <scope>NUCLEOTIDE SEQUENCE [LARGE SCALE GENOMIC DNA]</scope>
    <source>
        <strain evidence="3 4">JCM 17899</strain>
    </source>
</reference>
<evidence type="ECO:0000256" key="1">
    <source>
        <dbReference type="SAM" id="MobiDB-lite"/>
    </source>
</evidence>
<feature type="transmembrane region" description="Helical" evidence="2">
    <location>
        <begin position="12"/>
        <end position="32"/>
    </location>
</feature>
<proteinExistence type="predicted"/>
<protein>
    <submittedName>
        <fullName evidence="3">Uncharacterized protein</fullName>
    </submittedName>
</protein>
<keyword evidence="2" id="KW-0472">Membrane</keyword>
<evidence type="ECO:0000313" key="4">
    <source>
        <dbReference type="Proteomes" id="UP000467193"/>
    </source>
</evidence>
<dbReference type="Proteomes" id="UP000467193">
    <property type="component" value="Chromosome"/>
</dbReference>
<accession>A0A7I7QM84</accession>
<keyword evidence="4" id="KW-1185">Reference proteome</keyword>
<dbReference type="AlphaFoldDB" id="A0A7I7QM84"/>
<keyword evidence="2" id="KW-0812">Transmembrane</keyword>
<dbReference type="EMBL" id="AP022588">
    <property type="protein sequence ID" value="BBY27107.1"/>
    <property type="molecule type" value="Genomic_DNA"/>
</dbReference>
<evidence type="ECO:0000313" key="3">
    <source>
        <dbReference type="EMBL" id="BBY27107.1"/>
    </source>
</evidence>
<gene>
    <name evidence="3" type="ORF">MSEDJ_12030</name>
</gene>
<dbReference type="RefSeq" id="WP_163796035.1">
    <property type="nucleotide sequence ID" value="NZ_AP022588.1"/>
</dbReference>
<name>A0A7I7QM84_9MYCO</name>
<feature type="region of interest" description="Disordered" evidence="1">
    <location>
        <begin position="106"/>
        <end position="132"/>
    </location>
</feature>
<dbReference type="KEGG" id="msei:MSEDJ_12030"/>